<feature type="compositionally biased region" description="Gly residues" evidence="1">
    <location>
        <begin position="33"/>
        <end position="47"/>
    </location>
</feature>
<accession>A0A7J0G5D9</accession>
<sequence>MEQPEDEDGRGVAAAVEERRVVAEGGFVEAMFRGGGGGSGGSSGGEAGAVAEVGSVGKDDDKEEDSEGESHAVA</sequence>
<feature type="region of interest" description="Disordered" evidence="1">
    <location>
        <begin position="32"/>
        <end position="74"/>
    </location>
</feature>
<organism evidence="2 3">
    <name type="scientific">Actinidia rufa</name>
    <dbReference type="NCBI Taxonomy" id="165716"/>
    <lineage>
        <taxon>Eukaryota</taxon>
        <taxon>Viridiplantae</taxon>
        <taxon>Streptophyta</taxon>
        <taxon>Embryophyta</taxon>
        <taxon>Tracheophyta</taxon>
        <taxon>Spermatophyta</taxon>
        <taxon>Magnoliopsida</taxon>
        <taxon>eudicotyledons</taxon>
        <taxon>Gunneridae</taxon>
        <taxon>Pentapetalae</taxon>
        <taxon>asterids</taxon>
        <taxon>Ericales</taxon>
        <taxon>Actinidiaceae</taxon>
        <taxon>Actinidia</taxon>
    </lineage>
</organism>
<evidence type="ECO:0000313" key="3">
    <source>
        <dbReference type="Proteomes" id="UP000585474"/>
    </source>
</evidence>
<dbReference type="EMBL" id="BJWL01000018">
    <property type="protein sequence ID" value="GFZ05987.1"/>
    <property type="molecule type" value="Genomic_DNA"/>
</dbReference>
<dbReference type="AlphaFoldDB" id="A0A7J0G5D9"/>
<protein>
    <submittedName>
        <fullName evidence="2">Uncharacterized protein</fullName>
    </submittedName>
</protein>
<comment type="caution">
    <text evidence="2">The sequence shown here is derived from an EMBL/GenBank/DDBJ whole genome shotgun (WGS) entry which is preliminary data.</text>
</comment>
<proteinExistence type="predicted"/>
<evidence type="ECO:0000313" key="2">
    <source>
        <dbReference type="EMBL" id="GFZ05987.1"/>
    </source>
</evidence>
<evidence type="ECO:0000256" key="1">
    <source>
        <dbReference type="SAM" id="MobiDB-lite"/>
    </source>
</evidence>
<gene>
    <name evidence="2" type="ORF">Acr_18g0001570</name>
</gene>
<name>A0A7J0G5D9_9ERIC</name>
<reference evidence="2 3" key="1">
    <citation type="submission" date="2019-07" db="EMBL/GenBank/DDBJ databases">
        <title>De Novo Assembly of kiwifruit Actinidia rufa.</title>
        <authorList>
            <person name="Sugita-Konishi S."/>
            <person name="Sato K."/>
            <person name="Mori E."/>
            <person name="Abe Y."/>
            <person name="Kisaki G."/>
            <person name="Hamano K."/>
            <person name="Suezawa K."/>
            <person name="Otani M."/>
            <person name="Fukuda T."/>
            <person name="Manabe T."/>
            <person name="Gomi K."/>
            <person name="Tabuchi M."/>
            <person name="Akimitsu K."/>
            <person name="Kataoka I."/>
        </authorList>
    </citation>
    <scope>NUCLEOTIDE SEQUENCE [LARGE SCALE GENOMIC DNA]</scope>
    <source>
        <strain evidence="3">cv. Fuchu</strain>
    </source>
</reference>
<keyword evidence="3" id="KW-1185">Reference proteome</keyword>
<dbReference type="Proteomes" id="UP000585474">
    <property type="component" value="Unassembled WGS sequence"/>
</dbReference>